<proteinExistence type="predicted"/>
<dbReference type="PANTHER" id="PTHR22916">
    <property type="entry name" value="GLYCOSYLTRANSFERASE"/>
    <property type="match status" value="1"/>
</dbReference>
<dbReference type="InterPro" id="IPR001173">
    <property type="entry name" value="Glyco_trans_2-like"/>
</dbReference>
<dbReference type="EC" id="2.4.-.-" evidence="2"/>
<feature type="domain" description="Glycosyltransferase 2-like" evidence="1">
    <location>
        <begin position="12"/>
        <end position="135"/>
    </location>
</feature>
<organism evidence="2">
    <name type="scientific">Edaphobacter paludis</name>
    <dbReference type="NCBI Taxonomy" id="3035702"/>
    <lineage>
        <taxon>Bacteria</taxon>
        <taxon>Pseudomonadati</taxon>
        <taxon>Acidobacteriota</taxon>
        <taxon>Terriglobia</taxon>
        <taxon>Terriglobales</taxon>
        <taxon>Acidobacteriaceae</taxon>
        <taxon>Edaphobacter</taxon>
    </lineage>
</organism>
<dbReference type="CDD" id="cd00761">
    <property type="entry name" value="Glyco_tranf_GTA_type"/>
    <property type="match status" value="1"/>
</dbReference>
<evidence type="ECO:0000259" key="1">
    <source>
        <dbReference type="Pfam" id="PF00535"/>
    </source>
</evidence>
<accession>A0AAU7CXR3</accession>
<dbReference type="Pfam" id="PF00535">
    <property type="entry name" value="Glycos_transf_2"/>
    <property type="match status" value="1"/>
</dbReference>
<keyword evidence="2" id="KW-0808">Transferase</keyword>
<dbReference type="EMBL" id="CP121194">
    <property type="protein sequence ID" value="XBH09725.1"/>
    <property type="molecule type" value="Genomic_DNA"/>
</dbReference>
<protein>
    <submittedName>
        <fullName evidence="2">Glycosyltransferase</fullName>
        <ecNumber evidence="2">2.4.-.-</ecNumber>
    </submittedName>
</protein>
<sequence length="327" mass="36688">MGHWETPESAVSVLVPTYNRAHFLPETLDSILSQTYSPAEIIVVDDGSTDDTQDVVSRLYPKVKYHRINNSGVCTARNIAASFATSPYIAFCDSDDLWRQDKLEKQMELHLRHPEVQHSFTNFSIVTEGNWARETKFDGARPTFFAHCEKALDFALICGASLYDELLTFQPIFPSTTLMSRDFFYRIGGYKDSLGRVLSEDLEFALRCVQHAPIGIITEPVVGIRKHTSNFSGSTFATTCGEIEILNYALQNHSVTESTKELLADQIALRRVGASYGAFSAGRFTACKELLSAIPNRYLTPKLRLKLLISNSPEPIARFLQKLFVQS</sequence>
<dbReference type="AlphaFoldDB" id="A0AAU7CXR3"/>
<dbReference type="KEGG" id="epl:P4G45_14710"/>
<dbReference type="PANTHER" id="PTHR22916:SF3">
    <property type="entry name" value="UDP-GLCNAC:BETAGAL BETA-1,3-N-ACETYLGLUCOSAMINYLTRANSFERASE-LIKE PROTEIN 1"/>
    <property type="match status" value="1"/>
</dbReference>
<dbReference type="RefSeq" id="WP_348267232.1">
    <property type="nucleotide sequence ID" value="NZ_CP121194.1"/>
</dbReference>
<dbReference type="EMBL" id="CP121195">
    <property type="protein sequence ID" value="XBH13111.1"/>
    <property type="molecule type" value="Genomic_DNA"/>
</dbReference>
<keyword evidence="2" id="KW-0328">Glycosyltransferase</keyword>
<gene>
    <name evidence="2" type="ORF">P4G45_14710</name>
    <name evidence="3" type="ORF">P8936_15665</name>
</gene>
<reference evidence="2" key="1">
    <citation type="submission" date="2023-03" db="EMBL/GenBank/DDBJ databases">
        <title>Edaphobacter sp.</title>
        <authorList>
            <person name="Huber K.J."/>
            <person name="Papendorf J."/>
            <person name="Pilke C."/>
            <person name="Bunk B."/>
            <person name="Sproeer C."/>
            <person name="Pester M."/>
        </authorList>
    </citation>
    <scope>NUCLEOTIDE SEQUENCE</scope>
    <source>
        <strain evidence="2">DSM 109919</strain>
        <strain evidence="3">DSM 109920</strain>
    </source>
</reference>
<evidence type="ECO:0000313" key="2">
    <source>
        <dbReference type="EMBL" id="XBH09725.1"/>
    </source>
</evidence>
<dbReference type="InterPro" id="IPR029044">
    <property type="entry name" value="Nucleotide-diphossugar_trans"/>
</dbReference>
<dbReference type="SUPFAM" id="SSF53448">
    <property type="entry name" value="Nucleotide-diphospho-sugar transferases"/>
    <property type="match status" value="1"/>
</dbReference>
<dbReference type="GO" id="GO:0016758">
    <property type="term" value="F:hexosyltransferase activity"/>
    <property type="evidence" value="ECO:0007669"/>
    <property type="project" value="UniProtKB-ARBA"/>
</dbReference>
<name>A0AAU7CXR3_9BACT</name>
<evidence type="ECO:0000313" key="3">
    <source>
        <dbReference type="EMBL" id="XBH13111.1"/>
    </source>
</evidence>
<accession>A0AAU7D8E9</accession>
<dbReference type="Gene3D" id="3.90.550.10">
    <property type="entry name" value="Spore Coat Polysaccharide Biosynthesis Protein SpsA, Chain A"/>
    <property type="match status" value="1"/>
</dbReference>